<dbReference type="RefSeq" id="WP_379982026.1">
    <property type="nucleotide sequence ID" value="NZ_JBHSFV010000015.1"/>
</dbReference>
<dbReference type="PROSITE" id="PS51257">
    <property type="entry name" value="PROKAR_LIPOPROTEIN"/>
    <property type="match status" value="1"/>
</dbReference>
<comment type="caution">
    <text evidence="1">The sequence shown here is derived from an EMBL/GenBank/DDBJ whole genome shotgun (WGS) entry which is preliminary data.</text>
</comment>
<dbReference type="EMBL" id="JBHSFV010000015">
    <property type="protein sequence ID" value="MFC4636133.1"/>
    <property type="molecule type" value="Genomic_DNA"/>
</dbReference>
<proteinExistence type="predicted"/>
<accession>A0ABV9I203</accession>
<reference evidence="2" key="1">
    <citation type="journal article" date="2019" name="Int. J. Syst. Evol. Microbiol.">
        <title>The Global Catalogue of Microorganisms (GCM) 10K type strain sequencing project: providing services to taxonomists for standard genome sequencing and annotation.</title>
        <authorList>
            <consortium name="The Broad Institute Genomics Platform"/>
            <consortium name="The Broad Institute Genome Sequencing Center for Infectious Disease"/>
            <person name="Wu L."/>
            <person name="Ma J."/>
        </authorList>
    </citation>
    <scope>NUCLEOTIDE SEQUENCE [LARGE SCALE GENOMIC DNA]</scope>
    <source>
        <strain evidence="2">YJ-61-S</strain>
    </source>
</reference>
<protein>
    <submittedName>
        <fullName evidence="1">Uncharacterized protein</fullName>
    </submittedName>
</protein>
<name>A0ABV9I203_9FLAO</name>
<evidence type="ECO:0000313" key="1">
    <source>
        <dbReference type="EMBL" id="MFC4636133.1"/>
    </source>
</evidence>
<keyword evidence="2" id="KW-1185">Reference proteome</keyword>
<dbReference type="Proteomes" id="UP001596043">
    <property type="component" value="Unassembled WGS sequence"/>
</dbReference>
<organism evidence="1 2">
    <name type="scientific">Dokdonia ponticola</name>
    <dbReference type="NCBI Taxonomy" id="2041041"/>
    <lineage>
        <taxon>Bacteria</taxon>
        <taxon>Pseudomonadati</taxon>
        <taxon>Bacteroidota</taxon>
        <taxon>Flavobacteriia</taxon>
        <taxon>Flavobacteriales</taxon>
        <taxon>Flavobacteriaceae</taxon>
        <taxon>Dokdonia</taxon>
    </lineage>
</organism>
<evidence type="ECO:0000313" key="2">
    <source>
        <dbReference type="Proteomes" id="UP001596043"/>
    </source>
</evidence>
<gene>
    <name evidence="1" type="ORF">ACFO3O_19660</name>
</gene>
<sequence length="330" mass="36398">MKYKYSLLLLLGALLSCSDDEKAIEVVTEEVERGAVVRTTAINATDFDINDLQSVFHIEVEEMDIEDGGLLDELEVSISFKDNTPDNGTNSVNATLLETIPASEWTTGPNGLPITSLLYTYQELLTITGLTASQIAVTDQFSVHLNLKLTDGRVFNASNASSIILAFNTFFSSPFCYTINIIEPIPEDLFTGMYLMESIVDGPNGQTFVDVNGQPFSNGSLVEVVKGHSTNTREFMAWHNLHHVSIEAPRRWEFTVVDNQIVMGKNQLSSPEGYCIFNAAPTLLGPDTVNGPANPTDDTVFELWFVEGYLGFDGECGYVTAPSRYRFSKQ</sequence>